<dbReference type="GO" id="GO:0070403">
    <property type="term" value="F:NAD+ binding"/>
    <property type="evidence" value="ECO:0007669"/>
    <property type="project" value="InterPro"/>
</dbReference>
<evidence type="ECO:0000313" key="10">
    <source>
        <dbReference type="Proteomes" id="UP000295685"/>
    </source>
</evidence>
<accession>A0A4R8SHL1</accession>
<dbReference type="SUPFAM" id="SSF51735">
    <property type="entry name" value="NAD(P)-binding Rossmann-fold domains"/>
    <property type="match status" value="1"/>
</dbReference>
<dbReference type="Gene3D" id="1.10.1040.10">
    <property type="entry name" value="N-(1-d-carboxylethyl)-l-norvaline Dehydrogenase, domain 2"/>
    <property type="match status" value="1"/>
</dbReference>
<dbReference type="InterPro" id="IPR006176">
    <property type="entry name" value="3-OHacyl-CoA_DH_NAD-bd"/>
</dbReference>
<evidence type="ECO:0000313" key="7">
    <source>
        <dbReference type="EMBL" id="TDZ96394.1"/>
    </source>
</evidence>
<dbReference type="PANTHER" id="PTHR48075">
    <property type="entry name" value="3-HYDROXYACYL-COA DEHYDROGENASE FAMILY PROTEIN"/>
    <property type="match status" value="1"/>
</dbReference>
<dbReference type="AlphaFoldDB" id="A0A4R8SHL1"/>
<dbReference type="InterPro" id="IPR008927">
    <property type="entry name" value="6-PGluconate_DH-like_C_sf"/>
</dbReference>
<organism evidence="7 10">
    <name type="scientific">Mycobacteroides salmoniphilum</name>
    <dbReference type="NCBI Taxonomy" id="404941"/>
    <lineage>
        <taxon>Bacteria</taxon>
        <taxon>Bacillati</taxon>
        <taxon>Actinomycetota</taxon>
        <taxon>Actinomycetes</taxon>
        <taxon>Mycobacteriales</taxon>
        <taxon>Mycobacteriaceae</taxon>
        <taxon>Mycobacteroides</taxon>
    </lineage>
</organism>
<sequence length="287" mass="31764">MSYALPTNIEDRPITILGAGTLGRRIALTYATRGGVVRLYDVSDKSLQEAKKFIDEQLPALLQKRPESSQATVEYSTELAEAVENAWYIVESVPEVPTLKIDILGELDQIAAPDAIIGTNSSSFESSELIGKVTHPERVLNTHYGQPPQLLQLELMTDGHTDERIFDLLSAELPKYGFVVALAHKESVGFIINRVWAAVKRESLAVIAEGVSTPEEFDKLWVAAGYGATGIFRLIDRVGLDIALDIENNYLKKFPYLPEKSRDLLKAYVDQGKLGVKSGEGFYSDYK</sequence>
<protein>
    <submittedName>
        <fullName evidence="7 8">3-hydroxybutyryl-CoA dehydrogenase</fullName>
        <ecNumber evidence="7 8">1.1.1.157</ecNumber>
    </submittedName>
</protein>
<gene>
    <name evidence="7" type="primary">mmgB</name>
    <name evidence="8" type="ORF">CCUG60883_02795</name>
    <name evidence="7" type="ORF">CCUG60885_02538</name>
</gene>
<dbReference type="Gene3D" id="3.40.50.720">
    <property type="entry name" value="NAD(P)-binding Rossmann-like Domain"/>
    <property type="match status" value="1"/>
</dbReference>
<evidence type="ECO:0000256" key="4">
    <source>
        <dbReference type="PIRSR" id="PIRSR000105-1"/>
    </source>
</evidence>
<dbReference type="EMBL" id="PECK01000003">
    <property type="protein sequence ID" value="TDZ96394.1"/>
    <property type="molecule type" value="Genomic_DNA"/>
</dbReference>
<dbReference type="GO" id="GO:0006631">
    <property type="term" value="P:fatty acid metabolic process"/>
    <property type="evidence" value="ECO:0007669"/>
    <property type="project" value="InterPro"/>
</dbReference>
<comment type="similarity">
    <text evidence="2">Belongs to the 3-hydroxyacyl-CoA dehydrogenase family.</text>
</comment>
<dbReference type="PIRSF" id="PIRSF000105">
    <property type="entry name" value="HCDH"/>
    <property type="match status" value="1"/>
</dbReference>
<dbReference type="OrthoDB" id="9771883at2"/>
<evidence type="ECO:0000313" key="9">
    <source>
        <dbReference type="Proteomes" id="UP000294844"/>
    </source>
</evidence>
<evidence type="ECO:0000259" key="5">
    <source>
        <dbReference type="Pfam" id="PF00725"/>
    </source>
</evidence>
<evidence type="ECO:0000256" key="1">
    <source>
        <dbReference type="ARBA" id="ARBA00005086"/>
    </source>
</evidence>
<dbReference type="InterPro" id="IPR022694">
    <property type="entry name" value="3-OHacyl-CoA_DH"/>
</dbReference>
<feature type="domain" description="3-hydroxyacyl-CoA dehydrogenase C-terminal" evidence="5">
    <location>
        <begin position="189"/>
        <end position="284"/>
    </location>
</feature>
<dbReference type="GO" id="GO:0008691">
    <property type="term" value="F:3-hydroxybutyryl-CoA dehydrogenase activity"/>
    <property type="evidence" value="ECO:0007669"/>
    <property type="project" value="UniProtKB-EC"/>
</dbReference>
<dbReference type="Pfam" id="PF02737">
    <property type="entry name" value="3HCDH_N"/>
    <property type="match status" value="1"/>
</dbReference>
<dbReference type="SUPFAM" id="SSF48179">
    <property type="entry name" value="6-phosphogluconate dehydrogenase C-terminal domain-like"/>
    <property type="match status" value="1"/>
</dbReference>
<dbReference type="Pfam" id="PF00725">
    <property type="entry name" value="3HCDH"/>
    <property type="match status" value="1"/>
</dbReference>
<evidence type="ECO:0000256" key="3">
    <source>
        <dbReference type="ARBA" id="ARBA00023002"/>
    </source>
</evidence>
<dbReference type="PANTHER" id="PTHR48075:SF3">
    <property type="entry name" value="3-HYDROXYACYL-COA DEHYDROGENASE"/>
    <property type="match status" value="1"/>
</dbReference>
<evidence type="ECO:0000259" key="6">
    <source>
        <dbReference type="Pfam" id="PF02737"/>
    </source>
</evidence>
<dbReference type="InterPro" id="IPR006108">
    <property type="entry name" value="3HC_DH_C"/>
</dbReference>
<dbReference type="InterPro" id="IPR013328">
    <property type="entry name" value="6PGD_dom2"/>
</dbReference>
<dbReference type="InterPro" id="IPR036291">
    <property type="entry name" value="NAD(P)-bd_dom_sf"/>
</dbReference>
<dbReference type="Proteomes" id="UP000295685">
    <property type="component" value="Unassembled WGS sequence"/>
</dbReference>
<feature type="domain" description="3-hydroxyacyl-CoA dehydrogenase NAD binding" evidence="6">
    <location>
        <begin position="14"/>
        <end position="171"/>
    </location>
</feature>
<comment type="caution">
    <text evidence="7">The sequence shown here is derived from an EMBL/GenBank/DDBJ whole genome shotgun (WGS) entry which is preliminary data.</text>
</comment>
<dbReference type="EMBL" id="PECM01000008">
    <property type="protein sequence ID" value="TEA05489.1"/>
    <property type="molecule type" value="Genomic_DNA"/>
</dbReference>
<dbReference type="EC" id="1.1.1.157" evidence="7 8"/>
<evidence type="ECO:0000313" key="8">
    <source>
        <dbReference type="EMBL" id="TEA05489.1"/>
    </source>
</evidence>
<comment type="pathway">
    <text evidence="1">Lipid metabolism; butanoate metabolism.</text>
</comment>
<proteinExistence type="inferred from homology"/>
<evidence type="ECO:0000256" key="2">
    <source>
        <dbReference type="ARBA" id="ARBA00009463"/>
    </source>
</evidence>
<reference evidence="9 10" key="1">
    <citation type="journal article" date="2019" name="Sci. Rep.">
        <title>Extended insight into the Mycobacterium chelonae-abscessus complex through whole genome sequencing of Mycobacterium salmoniphilum outbreak and Mycobacterium salmoniphilum-like strains.</title>
        <authorList>
            <person name="Behra P.R.K."/>
            <person name="Das S."/>
            <person name="Pettersson B.M.F."/>
            <person name="Shirreff L."/>
            <person name="DuCote T."/>
            <person name="Jacobsson K.G."/>
            <person name="Ennis D.G."/>
            <person name="Kirsebom L.A."/>
        </authorList>
    </citation>
    <scope>NUCLEOTIDE SEQUENCE [LARGE SCALE GENOMIC DNA]</scope>
    <source>
        <strain evidence="8 9">CCUG 60883</strain>
        <strain evidence="7 10">CCUG 60885</strain>
    </source>
</reference>
<feature type="site" description="Important for catalytic activity" evidence="4">
    <location>
        <position position="143"/>
    </location>
</feature>
<dbReference type="Proteomes" id="UP000294844">
    <property type="component" value="Unassembled WGS sequence"/>
</dbReference>
<keyword evidence="3 7" id="KW-0560">Oxidoreductase</keyword>
<name>A0A4R8SHL1_9MYCO</name>
<dbReference type="RefSeq" id="WP_134146514.1">
    <property type="nucleotide sequence ID" value="NZ_PECK01000003.1"/>
</dbReference>
<keyword evidence="9" id="KW-1185">Reference proteome</keyword>